<keyword evidence="5 6" id="KW-0472">Membrane</keyword>
<feature type="transmembrane region" description="Helical" evidence="6">
    <location>
        <begin position="730"/>
        <end position="761"/>
    </location>
</feature>
<feature type="transmembrane region" description="Helical" evidence="6">
    <location>
        <begin position="21"/>
        <end position="44"/>
    </location>
</feature>
<feature type="transmembrane region" description="Helical" evidence="6">
    <location>
        <begin position="340"/>
        <end position="364"/>
    </location>
</feature>
<proteinExistence type="predicted"/>
<keyword evidence="9" id="KW-1185">Reference proteome</keyword>
<evidence type="ECO:0000256" key="5">
    <source>
        <dbReference type="ARBA" id="ARBA00023136"/>
    </source>
</evidence>
<feature type="transmembrane region" description="Helical" evidence="6">
    <location>
        <begin position="447"/>
        <end position="473"/>
    </location>
</feature>
<feature type="domain" description="ABC3 transporter permease C-terminal" evidence="7">
    <location>
        <begin position="693"/>
        <end position="809"/>
    </location>
</feature>
<protein>
    <submittedName>
        <fullName evidence="8">ABC transporter permease</fullName>
    </submittedName>
</protein>
<keyword evidence="4 6" id="KW-1133">Transmembrane helix</keyword>
<dbReference type="PANTHER" id="PTHR30287:SF2">
    <property type="entry name" value="BLL1001 PROTEIN"/>
    <property type="match status" value="1"/>
</dbReference>
<keyword evidence="3 6" id="KW-0812">Transmembrane</keyword>
<evidence type="ECO:0000256" key="2">
    <source>
        <dbReference type="ARBA" id="ARBA00022475"/>
    </source>
</evidence>
<evidence type="ECO:0000256" key="3">
    <source>
        <dbReference type="ARBA" id="ARBA00022692"/>
    </source>
</evidence>
<evidence type="ECO:0000256" key="1">
    <source>
        <dbReference type="ARBA" id="ARBA00004651"/>
    </source>
</evidence>
<reference evidence="8 9" key="1">
    <citation type="submission" date="2024-10" db="EMBL/GenBank/DDBJ databases">
        <authorList>
            <person name="Yibar A."/>
            <person name="Saticioglu I.B."/>
            <person name="Duman M."/>
            <person name="Ajmi N."/>
            <person name="Gurler F."/>
            <person name="Ay H."/>
            <person name="Onuk E."/>
            <person name="Guler S."/>
            <person name="Romalde J.L."/>
        </authorList>
    </citation>
    <scope>NUCLEOTIDE SEQUENCE [LARGE SCALE GENOMIC DNA]</scope>
    <source>
        <strain evidence="8 9">14-MA-B</strain>
    </source>
</reference>
<evidence type="ECO:0000313" key="9">
    <source>
        <dbReference type="Proteomes" id="UP001607151"/>
    </source>
</evidence>
<evidence type="ECO:0000256" key="6">
    <source>
        <dbReference type="SAM" id="Phobius"/>
    </source>
</evidence>
<dbReference type="InterPro" id="IPR003838">
    <property type="entry name" value="ABC3_permease_C"/>
</dbReference>
<gene>
    <name evidence="8" type="ORF">ACGRQ9_05955</name>
</gene>
<feature type="transmembrane region" description="Helical" evidence="6">
    <location>
        <begin position="690"/>
        <end position="709"/>
    </location>
</feature>
<organism evidence="8 9">
    <name type="scientific">Vibrio rumoiensis</name>
    <dbReference type="NCBI Taxonomy" id="76258"/>
    <lineage>
        <taxon>Bacteria</taxon>
        <taxon>Pseudomonadati</taxon>
        <taxon>Pseudomonadota</taxon>
        <taxon>Gammaproteobacteria</taxon>
        <taxon>Vibrionales</taxon>
        <taxon>Vibrionaceae</taxon>
        <taxon>Vibrio</taxon>
    </lineage>
</organism>
<dbReference type="Proteomes" id="UP001607151">
    <property type="component" value="Unassembled WGS sequence"/>
</dbReference>
<evidence type="ECO:0000259" key="7">
    <source>
        <dbReference type="Pfam" id="PF02687"/>
    </source>
</evidence>
<feature type="domain" description="ABC3 transporter permease C-terminal" evidence="7">
    <location>
        <begin position="244"/>
        <end position="368"/>
    </location>
</feature>
<comment type="subcellular location">
    <subcellularLocation>
        <location evidence="1">Cell membrane</location>
        <topology evidence="1">Multi-pass membrane protein</topology>
    </subcellularLocation>
</comment>
<feature type="transmembrane region" description="Helical" evidence="6">
    <location>
        <begin position="288"/>
        <end position="311"/>
    </location>
</feature>
<dbReference type="RefSeq" id="WP_394607450.1">
    <property type="nucleotide sequence ID" value="NZ_JBIHSN010000002.1"/>
</dbReference>
<comment type="caution">
    <text evidence="8">The sequence shown here is derived from an EMBL/GenBank/DDBJ whole genome shotgun (WGS) entry which is preliminary data.</text>
</comment>
<accession>A0ABW7IU93</accession>
<keyword evidence="2" id="KW-1003">Cell membrane</keyword>
<feature type="transmembrane region" description="Helical" evidence="6">
    <location>
        <begin position="415"/>
        <end position="435"/>
    </location>
</feature>
<feature type="transmembrane region" description="Helical" evidence="6">
    <location>
        <begin position="237"/>
        <end position="257"/>
    </location>
</feature>
<dbReference type="PANTHER" id="PTHR30287">
    <property type="entry name" value="MEMBRANE COMPONENT OF PREDICTED ABC SUPERFAMILY METABOLITE UPTAKE TRANSPORTER"/>
    <property type="match status" value="1"/>
</dbReference>
<dbReference type="Pfam" id="PF02687">
    <property type="entry name" value="FtsX"/>
    <property type="match status" value="2"/>
</dbReference>
<name>A0ABW7IU93_9VIBR</name>
<dbReference type="InterPro" id="IPR038766">
    <property type="entry name" value="Membrane_comp_ABC_pdt"/>
</dbReference>
<dbReference type="EMBL" id="JBIHSN010000002">
    <property type="protein sequence ID" value="MFH0265042.1"/>
    <property type="molecule type" value="Genomic_DNA"/>
</dbReference>
<evidence type="ECO:0000313" key="8">
    <source>
        <dbReference type="EMBL" id="MFH0265042.1"/>
    </source>
</evidence>
<sequence length="817" mass="91326">MLWPVAKALLGHYRRHPFQILLVWLGLTLGISLFVGVLAVNYHAKQSYANGEKLFSNPLPYRIQPKLASNKIPQGFYVQLRRSGFHQCAPFDSYRVVTHDGMQLNIVGFDPVAMMSFQEGPSQKSKDFLELMRPPYPLLISAQLSKYLDVSDHDFIVLKSGEKLGPIKVDTQGRISGSRLVADMSLLRKLNRSAGFDMIACSAMSPDKLEQLRHYLPDGISLHRNTRVELGSLTKAFHMNLTAMGMLSFLVGLFIFYQAMSLSFIQRQPLVGALRLTGVSGWQLTKALLLEIIAWILIGWFSGTILGLALANRLMPSVSASLSDLYNADVGLSIEWNWEWIQYSLLMSIFGCLLSCFWPLVRLVRSQPIRLASRLSLIRFAGREFGLQAFVACICTVAAVALYQSPTTQEEGFTLIALMLVSVGLVMPYCLWKLFTSFSFTMPWVKVRWFFADIAASMSYRGVAAMAFMLALATNIGVETMVNSFRATTDQWLVQRLSADLYITPTTSSATRMGQWLEAQSEVKTVWWRWEKSLQTDTGTIQVVSSGDTEGERKALTVKLAVPQFWYLLHNTKGVMISESMSLKENLRPGDLVNLPEPLGGSWPVLGVYYDYGNPYNQVIISQHKWTGLFQGSGDVALGVVLNDKLDPSALIQRMEKRYSLSPERIYNNNAMHTKAMIAFDQTFKVADTLGKITLFIAVFGLFVSTVAGEVSRQKQIALLRCLGISGKELVILGALQLLAIGLFTAFIALPLGIVLAQLMVEVVLKNAFGWTMQLSLLPQQYISTFAWSLLTLFIAGAWPVWHMVKTTPMKLLRDSL</sequence>
<feature type="transmembrane region" description="Helical" evidence="6">
    <location>
        <begin position="385"/>
        <end position="403"/>
    </location>
</feature>
<evidence type="ECO:0000256" key="4">
    <source>
        <dbReference type="ARBA" id="ARBA00022989"/>
    </source>
</evidence>
<feature type="transmembrane region" description="Helical" evidence="6">
    <location>
        <begin position="781"/>
        <end position="802"/>
    </location>
</feature>